<dbReference type="SUPFAM" id="SSF47917">
    <property type="entry name" value="C-terminal domain of alpha and beta subunits of F1 ATP synthase"/>
    <property type="match status" value="1"/>
</dbReference>
<name>A0A0Q0F9G9_PSESX</name>
<evidence type="ECO:0000259" key="13">
    <source>
        <dbReference type="Pfam" id="PF00306"/>
    </source>
</evidence>
<dbReference type="GO" id="GO:0005524">
    <property type="term" value="F:ATP binding"/>
    <property type="evidence" value="ECO:0007669"/>
    <property type="project" value="UniProtKB-KW"/>
</dbReference>
<dbReference type="GO" id="GO:0043531">
    <property type="term" value="F:ADP binding"/>
    <property type="evidence" value="ECO:0007669"/>
    <property type="project" value="TreeGrafter"/>
</dbReference>
<dbReference type="FunFam" id="1.20.150.20:FF:000001">
    <property type="entry name" value="ATP synthase subunit alpha"/>
    <property type="match status" value="1"/>
</dbReference>
<keyword evidence="10" id="KW-0066">ATP synthesis</keyword>
<keyword evidence="7" id="KW-0406">Ion transport</keyword>
<dbReference type="PANTHER" id="PTHR48082">
    <property type="entry name" value="ATP SYNTHASE SUBUNIT ALPHA, MITOCHONDRIAL"/>
    <property type="match status" value="1"/>
</dbReference>
<reference evidence="14 15" key="1">
    <citation type="submission" date="2015-09" db="EMBL/GenBank/DDBJ databases">
        <title>Genome announcement of multiple Pseudomonas syringae strains.</title>
        <authorList>
            <person name="Thakur S."/>
            <person name="Wang P.W."/>
            <person name="Gong Y."/>
            <person name="Weir B.S."/>
            <person name="Guttman D.S."/>
        </authorList>
    </citation>
    <scope>NUCLEOTIDE SEQUENCE [LARGE SCALE GENOMIC DNA]</scope>
    <source>
        <strain evidence="14 15">ICMP16929</strain>
    </source>
</reference>
<keyword evidence="9" id="KW-0139">CF(1)</keyword>
<keyword evidence="8" id="KW-0472">Membrane</keyword>
<dbReference type="GO" id="GO:0045259">
    <property type="term" value="C:proton-transporting ATP synthase complex"/>
    <property type="evidence" value="ECO:0007669"/>
    <property type="project" value="UniProtKB-KW"/>
</dbReference>
<evidence type="ECO:0000256" key="8">
    <source>
        <dbReference type="ARBA" id="ARBA00023136"/>
    </source>
</evidence>
<evidence type="ECO:0000259" key="12">
    <source>
        <dbReference type="Pfam" id="PF00006"/>
    </source>
</evidence>
<keyword evidence="5" id="KW-0375">Hydrogen ion transport</keyword>
<dbReference type="InterPro" id="IPR000194">
    <property type="entry name" value="ATPase_F1/V1/A1_a/bsu_nucl-bd"/>
</dbReference>
<accession>A0A0Q0F9G9</accession>
<dbReference type="Gene3D" id="1.20.150.20">
    <property type="entry name" value="ATP synthase alpha/beta chain, C-terminal domain"/>
    <property type="match status" value="1"/>
</dbReference>
<feature type="non-terminal residue" evidence="14">
    <location>
        <position position="1"/>
    </location>
</feature>
<dbReference type="PANTHER" id="PTHR48082:SF2">
    <property type="entry name" value="ATP SYNTHASE SUBUNIT ALPHA, MITOCHONDRIAL"/>
    <property type="match status" value="1"/>
</dbReference>
<dbReference type="InterPro" id="IPR005294">
    <property type="entry name" value="ATP_synth_F1_asu"/>
</dbReference>
<comment type="subunit">
    <text evidence="11">F-type ATPases have 2 components, CF(1) - the catalytic core - and CF(0) - the membrane proton channel. CF(1) has five subunits: alpha(3), beta(3), gamma(1), delta(1), epsilon(1). CF(0) has four main subunits: a(1), b(1), b'(1) and c(9-12).</text>
</comment>
<dbReference type="GO" id="GO:0046933">
    <property type="term" value="F:proton-transporting ATP synthase activity, rotational mechanism"/>
    <property type="evidence" value="ECO:0007669"/>
    <property type="project" value="InterPro"/>
</dbReference>
<dbReference type="SUPFAM" id="SSF52540">
    <property type="entry name" value="P-loop containing nucleoside triphosphate hydrolases"/>
    <property type="match status" value="1"/>
</dbReference>
<dbReference type="CDD" id="cd18113">
    <property type="entry name" value="ATP-synt_F1_alpha_C"/>
    <property type="match status" value="1"/>
</dbReference>
<dbReference type="Gene3D" id="3.40.50.300">
    <property type="entry name" value="P-loop containing nucleotide triphosphate hydrolases"/>
    <property type="match status" value="1"/>
</dbReference>
<dbReference type="InterPro" id="IPR038376">
    <property type="entry name" value="ATP_synth_asu_C_sf"/>
</dbReference>
<evidence type="ECO:0000256" key="6">
    <source>
        <dbReference type="ARBA" id="ARBA00022840"/>
    </source>
</evidence>
<dbReference type="InterPro" id="IPR000793">
    <property type="entry name" value="ATP_synth_asu_C"/>
</dbReference>
<organism evidence="14 15">
    <name type="scientific">Pseudomonas syringae pv. spinaceae</name>
    <dbReference type="NCBI Taxonomy" id="264459"/>
    <lineage>
        <taxon>Bacteria</taxon>
        <taxon>Pseudomonadati</taxon>
        <taxon>Pseudomonadota</taxon>
        <taxon>Gammaproteobacteria</taxon>
        <taxon>Pseudomonadales</taxon>
        <taxon>Pseudomonadaceae</taxon>
        <taxon>Pseudomonas</taxon>
        <taxon>Pseudomonas syringae</taxon>
    </lineage>
</organism>
<proteinExistence type="predicted"/>
<dbReference type="EMBL" id="LJRI01001460">
    <property type="protein sequence ID" value="KPY60564.1"/>
    <property type="molecule type" value="Genomic_DNA"/>
</dbReference>
<feature type="domain" description="ATPase F1/V1/A1 complex alpha/beta subunit nucleotide-binding" evidence="12">
    <location>
        <begin position="1"/>
        <end position="51"/>
    </location>
</feature>
<keyword evidence="4" id="KW-0547">Nucleotide-binding</keyword>
<dbReference type="PROSITE" id="PS00152">
    <property type="entry name" value="ATPASE_ALPHA_BETA"/>
    <property type="match status" value="1"/>
</dbReference>
<dbReference type="PATRIC" id="fig|264459.3.peg.1003"/>
<dbReference type="Pfam" id="PF00306">
    <property type="entry name" value="ATP-synt_ab_C"/>
    <property type="match status" value="1"/>
</dbReference>
<feature type="domain" description="ATP synthase alpha subunit C-terminal" evidence="13">
    <location>
        <begin position="58"/>
        <end position="183"/>
    </location>
</feature>
<dbReference type="InterPro" id="IPR027417">
    <property type="entry name" value="P-loop_NTPase"/>
</dbReference>
<comment type="function">
    <text evidence="1">Produces ATP from ADP in the presence of a proton gradient across the membrane. The alpha chain is a regulatory subunit.</text>
</comment>
<comment type="caution">
    <text evidence="14">The sequence shown here is derived from an EMBL/GenBank/DDBJ whole genome shotgun (WGS) entry which is preliminary data.</text>
</comment>
<comment type="subcellular location">
    <subcellularLocation>
        <location evidence="2">Membrane</location>
    </subcellularLocation>
</comment>
<dbReference type="Proteomes" id="UP000050384">
    <property type="component" value="Unassembled WGS sequence"/>
</dbReference>
<evidence type="ECO:0000256" key="9">
    <source>
        <dbReference type="ARBA" id="ARBA00023196"/>
    </source>
</evidence>
<evidence type="ECO:0000313" key="15">
    <source>
        <dbReference type="Proteomes" id="UP000050384"/>
    </source>
</evidence>
<keyword evidence="3" id="KW-0813">Transport</keyword>
<gene>
    <name evidence="14" type="ORF">ALO94_00591</name>
</gene>
<sequence>TALPIIETQAGDVSAFVPTNVISITDGQIFLESAMFNSGIRPAVNAGVSVSRVGGAAQTKIIKKLSGGIRTALAQYRELAAFAQFASDLDEATRKQLEHGQRVTELMKQKQYAPMSIADMALSLYAAERGFLTDVEIAKIGSFEQALIAYFNRDHADLMAKINVKGDFNDEIDAGMKAGIEKFKATQTW</sequence>
<evidence type="ECO:0000256" key="1">
    <source>
        <dbReference type="ARBA" id="ARBA00003784"/>
    </source>
</evidence>
<evidence type="ECO:0000313" key="14">
    <source>
        <dbReference type="EMBL" id="KPY60564.1"/>
    </source>
</evidence>
<evidence type="ECO:0000256" key="5">
    <source>
        <dbReference type="ARBA" id="ARBA00022781"/>
    </source>
</evidence>
<dbReference type="InterPro" id="IPR020003">
    <property type="entry name" value="ATPase_a/bsu_AS"/>
</dbReference>
<protein>
    <submittedName>
        <fullName evidence="14">F0F1 ATP synthase subunit alpha</fullName>
    </submittedName>
</protein>
<evidence type="ECO:0000256" key="11">
    <source>
        <dbReference type="ARBA" id="ARBA00026013"/>
    </source>
</evidence>
<evidence type="ECO:0000256" key="2">
    <source>
        <dbReference type="ARBA" id="ARBA00004370"/>
    </source>
</evidence>
<evidence type="ECO:0000256" key="4">
    <source>
        <dbReference type="ARBA" id="ARBA00022741"/>
    </source>
</evidence>
<dbReference type="AlphaFoldDB" id="A0A0Q0F9G9"/>
<evidence type="ECO:0000256" key="7">
    <source>
        <dbReference type="ARBA" id="ARBA00023065"/>
    </source>
</evidence>
<dbReference type="Pfam" id="PF00006">
    <property type="entry name" value="ATP-synt_ab"/>
    <property type="match status" value="1"/>
</dbReference>
<evidence type="ECO:0000256" key="3">
    <source>
        <dbReference type="ARBA" id="ARBA00022448"/>
    </source>
</evidence>
<keyword evidence="6" id="KW-0067">ATP-binding</keyword>
<evidence type="ECO:0000256" key="10">
    <source>
        <dbReference type="ARBA" id="ARBA00023310"/>
    </source>
</evidence>